<evidence type="ECO:0000256" key="3">
    <source>
        <dbReference type="RuleBase" id="RU004508"/>
    </source>
</evidence>
<dbReference type="EMBL" id="CP130318">
    <property type="protein sequence ID" value="WNQ09316.1"/>
    <property type="molecule type" value="Genomic_DNA"/>
</dbReference>
<proteinExistence type="inferred from homology"/>
<dbReference type="Gene3D" id="3.40.640.10">
    <property type="entry name" value="Type I PLP-dependent aspartate aminotransferase-like (Major domain)"/>
    <property type="match status" value="1"/>
</dbReference>
<dbReference type="RefSeq" id="WP_315603088.1">
    <property type="nucleotide sequence ID" value="NZ_CP130318.1"/>
</dbReference>
<dbReference type="InterPro" id="IPR015424">
    <property type="entry name" value="PyrdxlP-dep_Trfase"/>
</dbReference>
<feature type="active site" description="Proton acceptor" evidence="1">
    <location>
        <position position="209"/>
    </location>
</feature>
<dbReference type="PANTHER" id="PTHR30244:SF34">
    <property type="entry name" value="DTDP-4-AMINO-4,6-DIDEOXYGALACTOSE TRANSAMINASE"/>
    <property type="match status" value="1"/>
</dbReference>
<keyword evidence="2 3" id="KW-0663">Pyridoxal phosphate</keyword>
<reference evidence="4 5" key="1">
    <citation type="submission" date="2022-02" db="EMBL/GenBank/DDBJ databases">
        <title>Paenibacillus sp. MBLB1776 Whole Genome Shotgun Sequencing.</title>
        <authorList>
            <person name="Hwang C.Y."/>
            <person name="Cho E.-S."/>
            <person name="Seo M.-J."/>
        </authorList>
    </citation>
    <scope>NUCLEOTIDE SEQUENCE [LARGE SCALE GENOMIC DNA]</scope>
    <source>
        <strain evidence="4 5">MBLB1776</strain>
    </source>
</reference>
<dbReference type="GO" id="GO:0030170">
    <property type="term" value="F:pyridoxal phosphate binding"/>
    <property type="evidence" value="ECO:0007669"/>
    <property type="project" value="TreeGrafter"/>
</dbReference>
<keyword evidence="4" id="KW-0032">Aminotransferase</keyword>
<evidence type="ECO:0000313" key="4">
    <source>
        <dbReference type="EMBL" id="WNQ09316.1"/>
    </source>
</evidence>
<keyword evidence="4" id="KW-0808">Transferase</keyword>
<name>A0AA96LC13_9BACL</name>
<dbReference type="Pfam" id="PF01041">
    <property type="entry name" value="DegT_DnrJ_EryC1"/>
    <property type="match status" value="1"/>
</dbReference>
<sequence length="410" mass="44815">MNGTNPAGKLAIDGGTPVRSKPFAPWPVWDEREERMVIEAIRSGKWGGTGTVLSDGFQEKLPEMETAVARLQDARYGVSVVNGTVALSVALHAAGLKPGDEVIVPPYTFIATASAPLYTGIIPVFADIEEETLLLDPVKAEQAITPRTKAIMPVHIAGAPADMDRILEVARRHGLRVIEDSAQAIGAQWNGKGVGALGDLGTFSFQSSKNLNCGEGGVIVTNSEELWERAWSICNVGRVPGGGWYQHDRLGQNFRMTELQAALLLAQLTRLEEQMLRREKNAALLDQMLSQVKGIQLIKRSPSITRHAHHLYMFKLARGAAGTMGKEDFIRKVEAEGIPVSAGYSSLNRNEAILAETRERAGEARTYSCPVSERLCEQEVVWLPHTVLLSDEEAIQDISRGIEKVLQSYQ</sequence>
<dbReference type="Proteomes" id="UP001305702">
    <property type="component" value="Chromosome"/>
</dbReference>
<organism evidence="4 5">
    <name type="scientific">Paenibacillus aurantius</name>
    <dbReference type="NCBI Taxonomy" id="2918900"/>
    <lineage>
        <taxon>Bacteria</taxon>
        <taxon>Bacillati</taxon>
        <taxon>Bacillota</taxon>
        <taxon>Bacilli</taxon>
        <taxon>Bacillales</taxon>
        <taxon>Paenibacillaceae</taxon>
        <taxon>Paenibacillus</taxon>
    </lineage>
</organism>
<evidence type="ECO:0000313" key="5">
    <source>
        <dbReference type="Proteomes" id="UP001305702"/>
    </source>
</evidence>
<dbReference type="KEGG" id="paun:MJA45_16950"/>
<dbReference type="InterPro" id="IPR000653">
    <property type="entry name" value="DegT/StrS_aminotransferase"/>
</dbReference>
<keyword evidence="5" id="KW-1185">Reference proteome</keyword>
<dbReference type="AlphaFoldDB" id="A0AA96LC13"/>
<dbReference type="GO" id="GO:0000271">
    <property type="term" value="P:polysaccharide biosynthetic process"/>
    <property type="evidence" value="ECO:0007669"/>
    <property type="project" value="TreeGrafter"/>
</dbReference>
<evidence type="ECO:0000256" key="2">
    <source>
        <dbReference type="PIRSR" id="PIRSR000390-2"/>
    </source>
</evidence>
<dbReference type="InterPro" id="IPR015421">
    <property type="entry name" value="PyrdxlP-dep_Trfase_major"/>
</dbReference>
<dbReference type="CDD" id="cd00616">
    <property type="entry name" value="AHBA_syn"/>
    <property type="match status" value="1"/>
</dbReference>
<comment type="similarity">
    <text evidence="3">Belongs to the DegT/DnrJ/EryC1 family.</text>
</comment>
<dbReference type="GO" id="GO:0008483">
    <property type="term" value="F:transaminase activity"/>
    <property type="evidence" value="ECO:0007669"/>
    <property type="project" value="UniProtKB-KW"/>
</dbReference>
<dbReference type="EC" id="2.6.1.-" evidence="4"/>
<dbReference type="SUPFAM" id="SSF53383">
    <property type="entry name" value="PLP-dependent transferases"/>
    <property type="match status" value="1"/>
</dbReference>
<dbReference type="Gene3D" id="3.90.1150.10">
    <property type="entry name" value="Aspartate Aminotransferase, domain 1"/>
    <property type="match status" value="1"/>
</dbReference>
<feature type="modified residue" description="N6-(pyridoxal phosphate)lysine" evidence="2">
    <location>
        <position position="209"/>
    </location>
</feature>
<protein>
    <submittedName>
        <fullName evidence="4">DegT/DnrJ/EryC1/StrS family aminotransferase</fullName>
        <ecNumber evidence="4">2.6.1.-</ecNumber>
    </submittedName>
</protein>
<dbReference type="PANTHER" id="PTHR30244">
    <property type="entry name" value="TRANSAMINASE"/>
    <property type="match status" value="1"/>
</dbReference>
<dbReference type="InterPro" id="IPR015422">
    <property type="entry name" value="PyrdxlP-dep_Trfase_small"/>
</dbReference>
<accession>A0AA96LC13</accession>
<dbReference type="PIRSF" id="PIRSF000390">
    <property type="entry name" value="PLP_StrS"/>
    <property type="match status" value="1"/>
</dbReference>
<gene>
    <name evidence="4" type="ORF">MJA45_16950</name>
</gene>
<evidence type="ECO:0000256" key="1">
    <source>
        <dbReference type="PIRSR" id="PIRSR000390-1"/>
    </source>
</evidence>